<dbReference type="Proteomes" id="UP000077202">
    <property type="component" value="Unassembled WGS sequence"/>
</dbReference>
<comment type="caution">
    <text evidence="2">The sequence shown here is derived from an EMBL/GenBank/DDBJ whole genome shotgun (WGS) entry which is preliminary data.</text>
</comment>
<proteinExistence type="predicted"/>
<dbReference type="Pfam" id="PF00078">
    <property type="entry name" value="RVT_1"/>
    <property type="match status" value="1"/>
</dbReference>
<protein>
    <recommendedName>
        <fullName evidence="1">Reverse transcriptase domain-containing protein</fullName>
    </recommendedName>
</protein>
<evidence type="ECO:0000313" key="3">
    <source>
        <dbReference type="Proteomes" id="UP000077202"/>
    </source>
</evidence>
<evidence type="ECO:0000313" key="2">
    <source>
        <dbReference type="EMBL" id="OAE18751.1"/>
    </source>
</evidence>
<reference evidence="2" key="1">
    <citation type="submission" date="2016-03" db="EMBL/GenBank/DDBJ databases">
        <title>Mechanisms controlling the formation of the plant cell surface in tip-growing cells are functionally conserved among land plants.</title>
        <authorList>
            <person name="Honkanen S."/>
            <person name="Jones V.A."/>
            <person name="Morieri G."/>
            <person name="Champion C."/>
            <person name="Hetherington A.J."/>
            <person name="Kelly S."/>
            <person name="Saint-Marcoux D."/>
            <person name="Proust H."/>
            <person name="Prescott H."/>
            <person name="Dolan L."/>
        </authorList>
    </citation>
    <scope>NUCLEOTIDE SEQUENCE [LARGE SCALE GENOMIC DNA]</scope>
    <source>
        <tissue evidence="2">Whole gametophyte</tissue>
    </source>
</reference>
<organism evidence="2 3">
    <name type="scientific">Marchantia polymorpha subsp. ruderalis</name>
    <dbReference type="NCBI Taxonomy" id="1480154"/>
    <lineage>
        <taxon>Eukaryota</taxon>
        <taxon>Viridiplantae</taxon>
        <taxon>Streptophyta</taxon>
        <taxon>Embryophyta</taxon>
        <taxon>Marchantiophyta</taxon>
        <taxon>Marchantiopsida</taxon>
        <taxon>Marchantiidae</taxon>
        <taxon>Marchantiales</taxon>
        <taxon>Marchantiaceae</taxon>
        <taxon>Marchantia</taxon>
    </lineage>
</organism>
<dbReference type="InterPro" id="IPR000477">
    <property type="entry name" value="RT_dom"/>
</dbReference>
<name>A0A176VEL1_MARPO</name>
<dbReference type="SUPFAM" id="SSF56672">
    <property type="entry name" value="DNA/RNA polymerases"/>
    <property type="match status" value="1"/>
</dbReference>
<sequence>MLNVVTNLRNSGTAELVKRFKHNLKESRAVKTRKDASMIPIRERILFHAMKAALQVGDNSGSQVSLKFTWDNNRGGRELYFFAKMRRVDDRLLAKRSDCRLKLEEYQSRKLAGKKIRTRIWWKQTKDLINKELFSAVRDQGATAPITALRGSEELHALCAPLTAQELHTAIKVMASGKGSGPDGVVVEFYKHLWDLIGKEFTKMVATAITNQKLPSDMNSGFIVLLPKDGDLEMFKNWRSITLLNIAYKVLAKTLQIRLQKFLTEVIHDSQSVFLLHKYILDLVMVMHETVDWSKASEQPLAMLKLDFSKAYDSVNWEFLFQVMSRMGLLVSFTCMVKMLLTDAKAAVSINKKFCNLS</sequence>
<accession>A0A176VEL1</accession>
<dbReference type="EMBL" id="LVLJ01004011">
    <property type="protein sequence ID" value="OAE18751.1"/>
    <property type="molecule type" value="Genomic_DNA"/>
</dbReference>
<dbReference type="CDD" id="cd01650">
    <property type="entry name" value="RT_nLTR_like"/>
    <property type="match status" value="1"/>
</dbReference>
<dbReference type="InterPro" id="IPR043502">
    <property type="entry name" value="DNA/RNA_pol_sf"/>
</dbReference>
<gene>
    <name evidence="2" type="ORF">AXG93_2396s1020</name>
</gene>
<feature type="domain" description="Reverse transcriptase" evidence="1">
    <location>
        <begin position="227"/>
        <end position="332"/>
    </location>
</feature>
<dbReference type="AlphaFoldDB" id="A0A176VEL1"/>
<evidence type="ECO:0000259" key="1">
    <source>
        <dbReference type="Pfam" id="PF00078"/>
    </source>
</evidence>
<dbReference type="PANTHER" id="PTHR19446">
    <property type="entry name" value="REVERSE TRANSCRIPTASES"/>
    <property type="match status" value="1"/>
</dbReference>
<keyword evidence="3" id="KW-1185">Reference proteome</keyword>